<dbReference type="EMBL" id="CAJZBQ010000059">
    <property type="protein sequence ID" value="CAG9334726.1"/>
    <property type="molecule type" value="Genomic_DNA"/>
</dbReference>
<evidence type="ECO:0008006" key="3">
    <source>
        <dbReference type="Google" id="ProtNLM"/>
    </source>
</evidence>
<dbReference type="GO" id="GO:0043565">
    <property type="term" value="F:sequence-specific DNA binding"/>
    <property type="evidence" value="ECO:0007669"/>
    <property type="project" value="InterPro"/>
</dbReference>
<protein>
    <recommendedName>
        <fullName evidence="3">Transposase</fullName>
    </recommendedName>
</protein>
<organism evidence="1 2">
    <name type="scientific">Blepharisma stoltei</name>
    <dbReference type="NCBI Taxonomy" id="1481888"/>
    <lineage>
        <taxon>Eukaryota</taxon>
        <taxon>Sar</taxon>
        <taxon>Alveolata</taxon>
        <taxon>Ciliophora</taxon>
        <taxon>Postciliodesmatophora</taxon>
        <taxon>Heterotrichea</taxon>
        <taxon>Heterotrichida</taxon>
        <taxon>Blepharismidae</taxon>
        <taxon>Blepharisma</taxon>
    </lineage>
</organism>
<keyword evidence="2" id="KW-1185">Reference proteome</keyword>
<dbReference type="AlphaFoldDB" id="A0AAU9KAK1"/>
<dbReference type="InterPro" id="IPR010921">
    <property type="entry name" value="Trp_repressor/repl_initiator"/>
</dbReference>
<dbReference type="Proteomes" id="UP001162131">
    <property type="component" value="Unassembled WGS sequence"/>
</dbReference>
<proteinExistence type="predicted"/>
<dbReference type="SUPFAM" id="SSF48295">
    <property type="entry name" value="TrpR-like"/>
    <property type="match status" value="1"/>
</dbReference>
<evidence type="ECO:0000313" key="1">
    <source>
        <dbReference type="EMBL" id="CAG9334726.1"/>
    </source>
</evidence>
<reference evidence="1" key="1">
    <citation type="submission" date="2021-09" db="EMBL/GenBank/DDBJ databases">
        <authorList>
            <consortium name="AG Swart"/>
            <person name="Singh M."/>
            <person name="Singh A."/>
            <person name="Seah K."/>
            <person name="Emmerich C."/>
        </authorList>
    </citation>
    <scope>NUCLEOTIDE SEQUENCE</scope>
    <source>
        <strain evidence="1">ATCC30299</strain>
    </source>
</reference>
<name>A0AAU9KAK1_9CILI</name>
<gene>
    <name evidence="1" type="ORF">BSTOLATCC_MIC62277</name>
</gene>
<comment type="caution">
    <text evidence="1">The sequence shown here is derived from an EMBL/GenBank/DDBJ whole genome shotgun (WGS) entry which is preliminary data.</text>
</comment>
<sequence>MESSSLFFSKRKRITIQEKLDYIERFKVSGMKISEFCIENGLFKQTFKKWLVKKIEEGFKKQRKERLKKNSSRSYRS</sequence>
<accession>A0AAU9KAK1</accession>
<evidence type="ECO:0000313" key="2">
    <source>
        <dbReference type="Proteomes" id="UP001162131"/>
    </source>
</evidence>